<protein>
    <submittedName>
        <fullName evidence="1">Uncharacterized protein</fullName>
    </submittedName>
</protein>
<evidence type="ECO:0000313" key="1">
    <source>
        <dbReference type="EMBL" id="QIZ23480.1"/>
    </source>
</evidence>
<organism evidence="1">
    <name type="scientific">Pseudomonas aeruginosa</name>
    <dbReference type="NCBI Taxonomy" id="287"/>
    <lineage>
        <taxon>Bacteria</taxon>
        <taxon>Pseudomonadati</taxon>
        <taxon>Pseudomonadota</taxon>
        <taxon>Gammaproteobacteria</taxon>
        <taxon>Pseudomonadales</taxon>
        <taxon>Pseudomonadaceae</taxon>
        <taxon>Pseudomonas</taxon>
    </lineage>
</organism>
<accession>A0A6H1Q9E0</accession>
<sequence>MATQKRMKANELVTLLAELVVMDIEMMARFANIPVQNLRSWLAGKKENLRLQSVMNLMSVMGLKVDNGLRLDDARVHYWYIEDSIFSQKKSVYAALTKLSKLLAGCSITAVESTSPRLKERLGHRFYLVASAKVRLVVCVRRSFFRAPAVSPEVIKGACWRDDSDDHLITTSSRLWTHLVERDLTTYEFDRMFNQVSENVSWADVSLMAREFGVTAADVSQWILERHGEAIPGGAGAQDGEGVDLDSSGGRVLYLAAG</sequence>
<keyword evidence="1" id="KW-0614">Plasmid</keyword>
<proteinExistence type="predicted"/>
<dbReference type="AlphaFoldDB" id="A0A6H1Q9E0"/>
<reference evidence="1" key="1">
    <citation type="submission" date="2020-01" db="EMBL/GenBank/DDBJ databases">
        <authorList>
            <person name="Zhou D."/>
        </authorList>
    </citation>
    <scope>NUCLEOTIDE SEQUENCE</scope>
    <source>
        <strain evidence="1">PA15W</strain>
        <plasmid evidence="1">pPA15W-NR</plasmid>
    </source>
</reference>
<geneLocation type="plasmid" evidence="1">
    <name>pPA15W-NR</name>
</geneLocation>
<name>A0A6H1Q9E0_PSEAI</name>
<dbReference type="EMBL" id="MN961672">
    <property type="protein sequence ID" value="QIZ23480.1"/>
    <property type="molecule type" value="Genomic_DNA"/>
</dbReference>